<dbReference type="Pfam" id="PF13356">
    <property type="entry name" value="Arm-DNA-bind_3"/>
    <property type="match status" value="1"/>
</dbReference>
<feature type="domain" description="Tyr recombinase" evidence="5">
    <location>
        <begin position="192"/>
        <end position="349"/>
    </location>
</feature>
<gene>
    <name evidence="6" type="ORF">GCM10010873_00010</name>
</gene>
<comment type="caution">
    <text evidence="6">The sequence shown here is derived from an EMBL/GenBank/DDBJ whole genome shotgun (WGS) entry which is preliminary data.</text>
</comment>
<dbReference type="PROSITE" id="PS51898">
    <property type="entry name" value="TYR_RECOMBINASE"/>
    <property type="match status" value="1"/>
</dbReference>
<evidence type="ECO:0000256" key="1">
    <source>
        <dbReference type="ARBA" id="ARBA00008857"/>
    </source>
</evidence>
<reference evidence="6 7" key="1">
    <citation type="journal article" date="2014" name="Int. J. Syst. Evol. Microbiol.">
        <title>Complete genome sequence of Corynebacterium casei LMG S-19264T (=DSM 44701T), isolated from a smear-ripened cheese.</title>
        <authorList>
            <consortium name="US DOE Joint Genome Institute (JGI-PGF)"/>
            <person name="Walter F."/>
            <person name="Albersmeier A."/>
            <person name="Kalinowski J."/>
            <person name="Ruckert C."/>
        </authorList>
    </citation>
    <scope>NUCLEOTIDE SEQUENCE [LARGE SCALE GENOMIC DNA]</scope>
    <source>
        <strain evidence="6 7">NBRC 111766</strain>
    </source>
</reference>
<dbReference type="RefSeq" id="WP_284323268.1">
    <property type="nucleotide sequence ID" value="NZ_BSPP01000001.1"/>
</dbReference>
<protein>
    <recommendedName>
        <fullName evidence="5">Tyr recombinase domain-containing protein</fullName>
    </recommendedName>
</protein>
<dbReference type="GO" id="GO:0003677">
    <property type="term" value="F:DNA binding"/>
    <property type="evidence" value="ECO:0007669"/>
    <property type="project" value="UniProtKB-KW"/>
</dbReference>
<dbReference type="GO" id="GO:0006310">
    <property type="term" value="P:DNA recombination"/>
    <property type="evidence" value="ECO:0007669"/>
    <property type="project" value="UniProtKB-KW"/>
</dbReference>
<dbReference type="InterPro" id="IPR002104">
    <property type="entry name" value="Integrase_catalytic"/>
</dbReference>
<dbReference type="InterPro" id="IPR011010">
    <property type="entry name" value="DNA_brk_join_enz"/>
</dbReference>
<dbReference type="Pfam" id="PF00589">
    <property type="entry name" value="Phage_integrase"/>
    <property type="match status" value="1"/>
</dbReference>
<dbReference type="InterPro" id="IPR038488">
    <property type="entry name" value="Integrase_DNA-bd_sf"/>
</dbReference>
<dbReference type="PANTHER" id="PTHR30629">
    <property type="entry name" value="PROPHAGE INTEGRASE"/>
    <property type="match status" value="1"/>
</dbReference>
<dbReference type="Gene3D" id="3.30.160.390">
    <property type="entry name" value="Integrase, DNA-binding domain"/>
    <property type="match status" value="1"/>
</dbReference>
<keyword evidence="3" id="KW-0238">DNA-binding</keyword>
<dbReference type="Proteomes" id="UP001157355">
    <property type="component" value="Unassembled WGS sequence"/>
</dbReference>
<dbReference type="InterPro" id="IPR050808">
    <property type="entry name" value="Phage_Integrase"/>
</dbReference>
<name>A0AA37TSJ6_9RHOB</name>
<dbReference type="InterPro" id="IPR010998">
    <property type="entry name" value="Integrase_recombinase_N"/>
</dbReference>
<dbReference type="PANTHER" id="PTHR30629:SF2">
    <property type="entry name" value="PROPHAGE INTEGRASE INTS-RELATED"/>
    <property type="match status" value="1"/>
</dbReference>
<evidence type="ECO:0000313" key="7">
    <source>
        <dbReference type="Proteomes" id="UP001157355"/>
    </source>
</evidence>
<evidence type="ECO:0000256" key="3">
    <source>
        <dbReference type="ARBA" id="ARBA00023125"/>
    </source>
</evidence>
<sequence length="361" mass="40955">MESQKVKLTETTVKAAPPDAKLWDTEIKGFGLFTGKTTKTFYYQKDSKGKTVRTKLGTWPETRVADARHEASLLVADYASGAVAKRLRAAKTPTLADATKDYLARPKLRSDHNKSVVQRQIDVHLKAWLKRPIDEITKADCVAAHSRIAKLGERGANHVLKSFRSIWNHARRTYDLPECPTVAIEWYPEPPSQRIITDLDAWKKAVDALENPVHAAFYRFLLTTGLRSSEAMTLRWDQIHGDHLHLPETKNGRAFNLPLLPEHHAILEPMKAYKSEYVFHGTRHAVHLRAPTRIGWSAHDHRRTFTTFATTEAGLFEEVVGRLLNHTPTSVTGARYIVVGHDKLREPMEQIVTAFKRRGLI</sequence>
<dbReference type="GO" id="GO:0015074">
    <property type="term" value="P:DNA integration"/>
    <property type="evidence" value="ECO:0007669"/>
    <property type="project" value="UniProtKB-KW"/>
</dbReference>
<accession>A0AA37TSJ6</accession>
<keyword evidence="7" id="KW-1185">Reference proteome</keyword>
<dbReference type="Gene3D" id="1.10.443.10">
    <property type="entry name" value="Intergrase catalytic core"/>
    <property type="match status" value="1"/>
</dbReference>
<organism evidence="6 7">
    <name type="scientific">Cypionkella aquatica</name>
    <dbReference type="NCBI Taxonomy" id="1756042"/>
    <lineage>
        <taxon>Bacteria</taxon>
        <taxon>Pseudomonadati</taxon>
        <taxon>Pseudomonadota</taxon>
        <taxon>Alphaproteobacteria</taxon>
        <taxon>Rhodobacterales</taxon>
        <taxon>Paracoccaceae</taxon>
        <taxon>Cypionkella</taxon>
    </lineage>
</organism>
<evidence type="ECO:0000256" key="2">
    <source>
        <dbReference type="ARBA" id="ARBA00022908"/>
    </source>
</evidence>
<evidence type="ECO:0000313" key="6">
    <source>
        <dbReference type="EMBL" id="GLS85028.1"/>
    </source>
</evidence>
<dbReference type="Gene3D" id="1.10.150.130">
    <property type="match status" value="1"/>
</dbReference>
<keyword evidence="4" id="KW-0233">DNA recombination</keyword>
<proteinExistence type="inferred from homology"/>
<evidence type="ECO:0000259" key="5">
    <source>
        <dbReference type="PROSITE" id="PS51898"/>
    </source>
</evidence>
<keyword evidence="2" id="KW-0229">DNA integration</keyword>
<evidence type="ECO:0000256" key="4">
    <source>
        <dbReference type="ARBA" id="ARBA00023172"/>
    </source>
</evidence>
<dbReference type="SUPFAM" id="SSF56349">
    <property type="entry name" value="DNA breaking-rejoining enzymes"/>
    <property type="match status" value="1"/>
</dbReference>
<dbReference type="InterPro" id="IPR025166">
    <property type="entry name" value="Integrase_DNA_bind_dom"/>
</dbReference>
<dbReference type="AlphaFoldDB" id="A0AA37TSJ6"/>
<comment type="similarity">
    <text evidence="1">Belongs to the 'phage' integrase family.</text>
</comment>
<dbReference type="EMBL" id="BSPP01000001">
    <property type="protein sequence ID" value="GLS85028.1"/>
    <property type="molecule type" value="Genomic_DNA"/>
</dbReference>
<dbReference type="InterPro" id="IPR013762">
    <property type="entry name" value="Integrase-like_cat_sf"/>
</dbReference>